<name>A0A1S8DCL3_9GAMM</name>
<dbReference type="Pfam" id="PF03245">
    <property type="entry name" value="Phage_lysis"/>
    <property type="match status" value="1"/>
</dbReference>
<feature type="coiled-coil region" evidence="1">
    <location>
        <begin position="30"/>
        <end position="57"/>
    </location>
</feature>
<reference evidence="2 3" key="1">
    <citation type="submission" date="2017-01" db="EMBL/GenBank/DDBJ databases">
        <title>Draft genome sequence of Pseudomonas pachastrellae type strain CCUG 46540T from a deep sea.</title>
        <authorList>
            <person name="Gomila M."/>
            <person name="Mulet M."/>
            <person name="Lalucat J."/>
            <person name="Garcia-Valdes E."/>
        </authorList>
    </citation>
    <scope>NUCLEOTIDE SEQUENCE [LARGE SCALE GENOMIC DNA]</scope>
    <source>
        <strain evidence="2 3">CCUG 46540</strain>
    </source>
</reference>
<sequence length="160" mass="17523">MNRLLLSLVAGLAIATGLLWWQYSQNTEKLGELTKGLEQSQARVESLRNTLRLQRQLYSEVGRIDQNHTEGQADAQEQNESLRVDVDAGAKRLRVSAVCPAGVPTTASTARSTDESAAELDPAARSTYHALRRQLTDTELALAGLQDYVRTVCLAMPGDQ</sequence>
<evidence type="ECO:0000313" key="2">
    <source>
        <dbReference type="EMBL" id="ONM43143.1"/>
    </source>
</evidence>
<dbReference type="InterPro" id="IPR004929">
    <property type="entry name" value="I-spanin"/>
</dbReference>
<dbReference type="EMBL" id="MUBC01000035">
    <property type="protein sequence ID" value="ONM43143.1"/>
    <property type="molecule type" value="Genomic_DNA"/>
</dbReference>
<organism evidence="2 3">
    <name type="scientific">Halopseudomonas pachastrellae</name>
    <dbReference type="NCBI Taxonomy" id="254161"/>
    <lineage>
        <taxon>Bacteria</taxon>
        <taxon>Pseudomonadati</taxon>
        <taxon>Pseudomonadota</taxon>
        <taxon>Gammaproteobacteria</taxon>
        <taxon>Pseudomonadales</taxon>
        <taxon>Pseudomonadaceae</taxon>
        <taxon>Halopseudomonas</taxon>
    </lineage>
</organism>
<dbReference type="Proteomes" id="UP000242847">
    <property type="component" value="Unassembled WGS sequence"/>
</dbReference>
<evidence type="ECO:0000256" key="1">
    <source>
        <dbReference type="SAM" id="Coils"/>
    </source>
</evidence>
<dbReference type="RefSeq" id="WP_169847301.1">
    <property type="nucleotide sequence ID" value="NZ_FOUD01000001.1"/>
</dbReference>
<comment type="caution">
    <text evidence="2">The sequence shown here is derived from an EMBL/GenBank/DDBJ whole genome shotgun (WGS) entry which is preliminary data.</text>
</comment>
<proteinExistence type="predicted"/>
<dbReference type="AlphaFoldDB" id="A0A1S8DCL3"/>
<keyword evidence="1" id="KW-0175">Coiled coil</keyword>
<keyword evidence="3" id="KW-1185">Reference proteome</keyword>
<evidence type="ECO:0008006" key="4">
    <source>
        <dbReference type="Google" id="ProtNLM"/>
    </source>
</evidence>
<gene>
    <name evidence="2" type="ORF">BXT89_14420</name>
</gene>
<dbReference type="GO" id="GO:0044659">
    <property type="term" value="P:viral release from host cell by cytolysis"/>
    <property type="evidence" value="ECO:0007669"/>
    <property type="project" value="InterPro"/>
</dbReference>
<protein>
    <recommendedName>
        <fullName evidence="4">Lysis protein</fullName>
    </recommendedName>
</protein>
<evidence type="ECO:0000313" key="3">
    <source>
        <dbReference type="Proteomes" id="UP000242847"/>
    </source>
</evidence>
<accession>A0A1S8DCL3</accession>